<evidence type="ECO:0000313" key="1">
    <source>
        <dbReference type="EMBL" id="OPJ76107.1"/>
    </source>
</evidence>
<reference evidence="1 2" key="1">
    <citation type="submission" date="2016-02" db="EMBL/GenBank/DDBJ databases">
        <title>Band-tailed pigeon sequencing and assembly.</title>
        <authorList>
            <person name="Soares A.E."/>
            <person name="Novak B.J."/>
            <person name="Rice E.S."/>
            <person name="O'Connell B."/>
            <person name="Chang D."/>
            <person name="Weber S."/>
            <person name="Shapiro B."/>
        </authorList>
    </citation>
    <scope>NUCLEOTIDE SEQUENCE [LARGE SCALE GENOMIC DNA]</scope>
    <source>
        <strain evidence="1">BTP2013</strain>
        <tissue evidence="1">Blood</tissue>
    </source>
</reference>
<dbReference type="AlphaFoldDB" id="A0A1V4JWS4"/>
<protein>
    <submittedName>
        <fullName evidence="1">Uncharacterized protein</fullName>
    </submittedName>
</protein>
<accession>A0A1V4JWS4</accession>
<organism evidence="1 2">
    <name type="scientific">Patagioenas fasciata monilis</name>
    <dbReference type="NCBI Taxonomy" id="372326"/>
    <lineage>
        <taxon>Eukaryota</taxon>
        <taxon>Metazoa</taxon>
        <taxon>Chordata</taxon>
        <taxon>Craniata</taxon>
        <taxon>Vertebrata</taxon>
        <taxon>Euteleostomi</taxon>
        <taxon>Archelosauria</taxon>
        <taxon>Archosauria</taxon>
        <taxon>Dinosauria</taxon>
        <taxon>Saurischia</taxon>
        <taxon>Theropoda</taxon>
        <taxon>Coelurosauria</taxon>
        <taxon>Aves</taxon>
        <taxon>Neognathae</taxon>
        <taxon>Neoaves</taxon>
        <taxon>Columbimorphae</taxon>
        <taxon>Columbiformes</taxon>
        <taxon>Columbidae</taxon>
        <taxon>Patagioenas</taxon>
    </lineage>
</organism>
<gene>
    <name evidence="1" type="ORF">AV530_015410</name>
</gene>
<name>A0A1V4JWS4_PATFA</name>
<comment type="caution">
    <text evidence="1">The sequence shown here is derived from an EMBL/GenBank/DDBJ whole genome shotgun (WGS) entry which is preliminary data.</text>
</comment>
<keyword evidence="2" id="KW-1185">Reference proteome</keyword>
<proteinExistence type="predicted"/>
<sequence>MLLISLSASAYLAELLLNMNKKPRKTLLSQTTAKITGPIDGDYISPVRLLLRKPRRNMSGLDLDHPGNCNTYIRTHRSSLFPGRKMELREKRKKIKSQESSEAEKLKFRCGGFQVGVQVSLGNKGILKYNNIRPMEEERLCYAKMAMNISRKQRLV</sequence>
<dbReference type="Proteomes" id="UP000190648">
    <property type="component" value="Unassembled WGS sequence"/>
</dbReference>
<evidence type="ECO:0000313" key="2">
    <source>
        <dbReference type="Proteomes" id="UP000190648"/>
    </source>
</evidence>
<dbReference type="EMBL" id="LSYS01006073">
    <property type="protein sequence ID" value="OPJ76107.1"/>
    <property type="molecule type" value="Genomic_DNA"/>
</dbReference>